<dbReference type="Gene3D" id="3.10.450.40">
    <property type="match status" value="1"/>
</dbReference>
<name>A0A266LYJ9_PSEFR</name>
<comment type="caution">
    <text evidence="2">The sequence shown here is derived from an EMBL/GenBank/DDBJ whole genome shotgun (WGS) entry which is preliminary data.</text>
</comment>
<evidence type="ECO:0000313" key="3">
    <source>
        <dbReference type="Proteomes" id="UP000216113"/>
    </source>
</evidence>
<dbReference type="AlphaFoldDB" id="A0A266LYJ9"/>
<reference evidence="2 3" key="1">
    <citation type="submission" date="2017-08" db="EMBL/GenBank/DDBJ databases">
        <title>Genomic and metabolic characterisation of spoilage-associated Pseudomonas species.</title>
        <authorList>
            <person name="Stanborough T."/>
            <person name="Fegan N."/>
            <person name="Powell S.M."/>
            <person name="Singh T."/>
            <person name="Tamplin M.L."/>
            <person name="Chandry P.S."/>
        </authorList>
    </citation>
    <scope>NUCLEOTIDE SEQUENCE [LARGE SCALE GENOMIC DNA]</scope>
    <source>
        <strain evidence="2 3">F1820</strain>
    </source>
</reference>
<dbReference type="RefSeq" id="WP_095028833.1">
    <property type="nucleotide sequence ID" value="NZ_NQKL01000005.1"/>
</dbReference>
<organism evidence="2 3">
    <name type="scientific">Pseudomonas fragi</name>
    <dbReference type="NCBI Taxonomy" id="296"/>
    <lineage>
        <taxon>Bacteria</taxon>
        <taxon>Pseudomonadati</taxon>
        <taxon>Pseudomonadota</taxon>
        <taxon>Gammaproteobacteria</taxon>
        <taxon>Pseudomonadales</taxon>
        <taxon>Pseudomonadaceae</taxon>
        <taxon>Pseudomonas</taxon>
    </lineage>
</organism>
<accession>A0A266LYJ9</accession>
<proteinExistence type="predicted"/>
<evidence type="ECO:0000313" key="2">
    <source>
        <dbReference type="EMBL" id="OZY42482.1"/>
    </source>
</evidence>
<feature type="domain" description="PepSY" evidence="1">
    <location>
        <begin position="43"/>
        <end position="103"/>
    </location>
</feature>
<protein>
    <submittedName>
        <fullName evidence="2">Peptidase</fullName>
    </submittedName>
</protein>
<dbReference type="Proteomes" id="UP000216113">
    <property type="component" value="Unassembled WGS sequence"/>
</dbReference>
<dbReference type="EMBL" id="NQKL01000005">
    <property type="protein sequence ID" value="OZY42482.1"/>
    <property type="molecule type" value="Genomic_DNA"/>
</dbReference>
<dbReference type="InterPro" id="IPR025711">
    <property type="entry name" value="PepSY"/>
</dbReference>
<gene>
    <name evidence="2" type="ORF">CJF43_08765</name>
</gene>
<evidence type="ECO:0000259" key="1">
    <source>
        <dbReference type="Pfam" id="PF03413"/>
    </source>
</evidence>
<dbReference type="Pfam" id="PF03413">
    <property type="entry name" value="PepSY"/>
    <property type="match status" value="1"/>
</dbReference>
<sequence>MTVNLRVGGFVVLVLSAFCSLAIARDLGQDEALRLREQGLIQPLEQLLQKALERHPGAKLLEVELEEDDDIYVYVYEVELLTTSGVVREIKLNASNGQLLKDEVDD</sequence>